<dbReference type="AlphaFoldDB" id="A0A914ZB83"/>
<keyword evidence="1" id="KW-1185">Reference proteome</keyword>
<protein>
    <submittedName>
        <fullName evidence="2">THAP-type domain-containing protein</fullName>
    </submittedName>
</protein>
<proteinExistence type="predicted"/>
<dbReference type="Proteomes" id="UP000887577">
    <property type="component" value="Unplaced"/>
</dbReference>
<reference evidence="2" key="1">
    <citation type="submission" date="2022-11" db="UniProtKB">
        <authorList>
            <consortium name="WormBaseParasite"/>
        </authorList>
    </citation>
    <scope>IDENTIFICATION</scope>
</reference>
<sequence>MLCPICNKPVDARNGKYFPPKGTVNRDAYCDEMGVSRDVFDHIETRRYMCDSHFDEELNVGGTRKKNTALPKPLNEEEKSFVLSFGAAERFRKPKTPTSAKLPKRPLYKVLTPLQNEAEPQTLLPTEIDVQINNNDEDIMSIENSESFIEVPASAKPDPKYVMVEYDKLMELQDLEQLA</sequence>
<name>A0A914ZB83_9BILA</name>
<dbReference type="WBParaSite" id="PSU_v2.g9568.t1">
    <property type="protein sequence ID" value="PSU_v2.g9568.t1"/>
    <property type="gene ID" value="PSU_v2.g9568"/>
</dbReference>
<evidence type="ECO:0000313" key="1">
    <source>
        <dbReference type="Proteomes" id="UP000887577"/>
    </source>
</evidence>
<organism evidence="1 2">
    <name type="scientific">Panagrolaimus superbus</name>
    <dbReference type="NCBI Taxonomy" id="310955"/>
    <lineage>
        <taxon>Eukaryota</taxon>
        <taxon>Metazoa</taxon>
        <taxon>Ecdysozoa</taxon>
        <taxon>Nematoda</taxon>
        <taxon>Chromadorea</taxon>
        <taxon>Rhabditida</taxon>
        <taxon>Tylenchina</taxon>
        <taxon>Panagrolaimomorpha</taxon>
        <taxon>Panagrolaimoidea</taxon>
        <taxon>Panagrolaimidae</taxon>
        <taxon>Panagrolaimus</taxon>
    </lineage>
</organism>
<accession>A0A914ZB83</accession>
<evidence type="ECO:0000313" key="2">
    <source>
        <dbReference type="WBParaSite" id="PSU_v2.g9568.t1"/>
    </source>
</evidence>